<evidence type="ECO:0000259" key="4">
    <source>
        <dbReference type="Pfam" id="PF02678"/>
    </source>
</evidence>
<dbReference type="GO" id="GO:0046872">
    <property type="term" value="F:metal ion binding"/>
    <property type="evidence" value="ECO:0007669"/>
    <property type="project" value="UniProtKB-KW"/>
</dbReference>
<dbReference type="PIRSF" id="PIRSF006232">
    <property type="entry name" value="Pirin"/>
    <property type="match status" value="1"/>
</dbReference>
<evidence type="ECO:0000313" key="6">
    <source>
        <dbReference type="EMBL" id="AWI03053.1"/>
    </source>
</evidence>
<dbReference type="InterPro" id="IPR014710">
    <property type="entry name" value="RmlC-like_jellyroll"/>
</dbReference>
<feature type="binding site" evidence="2">
    <location>
        <position position="62"/>
    </location>
    <ligand>
        <name>Fe cation</name>
        <dbReference type="ChEBI" id="CHEBI:24875"/>
    </ligand>
</feature>
<dbReference type="Proteomes" id="UP000244910">
    <property type="component" value="Chromosome"/>
</dbReference>
<dbReference type="RefSeq" id="WP_032076070.1">
    <property type="nucleotide sequence ID" value="NZ_CP020953.1"/>
</dbReference>
<organism evidence="6 7">
    <name type="scientific">Clostridium drakei</name>
    <dbReference type="NCBI Taxonomy" id="332101"/>
    <lineage>
        <taxon>Bacteria</taxon>
        <taxon>Bacillati</taxon>
        <taxon>Bacillota</taxon>
        <taxon>Clostridia</taxon>
        <taxon>Eubacteriales</taxon>
        <taxon>Clostridiaceae</taxon>
        <taxon>Clostridium</taxon>
    </lineage>
</organism>
<comment type="cofactor">
    <cofactor evidence="2">
        <name>Fe cation</name>
        <dbReference type="ChEBI" id="CHEBI:24875"/>
    </cofactor>
    <text evidence="2">Binds 1 Fe cation per subunit.</text>
</comment>
<dbReference type="OrthoDB" id="321327at2"/>
<dbReference type="AlphaFoldDB" id="A0A2U8DJZ8"/>
<dbReference type="Gene3D" id="2.60.120.10">
    <property type="entry name" value="Jelly Rolls"/>
    <property type="match status" value="2"/>
</dbReference>
<feature type="domain" description="Pirin N-terminal" evidence="4">
    <location>
        <begin position="23"/>
        <end position="121"/>
    </location>
</feature>
<dbReference type="PANTHER" id="PTHR13903:SF8">
    <property type="entry name" value="PIRIN"/>
    <property type="match status" value="1"/>
</dbReference>
<dbReference type="InterPro" id="IPR011051">
    <property type="entry name" value="RmlC_Cupin_sf"/>
</dbReference>
<dbReference type="SUPFAM" id="SSF51182">
    <property type="entry name" value="RmlC-like cupins"/>
    <property type="match status" value="1"/>
</dbReference>
<keyword evidence="2" id="KW-0479">Metal-binding</keyword>
<feature type="domain" description="Pirin C-terminal" evidence="5">
    <location>
        <begin position="175"/>
        <end position="283"/>
    </location>
</feature>
<reference evidence="7" key="1">
    <citation type="submission" date="2017-04" db="EMBL/GenBank/DDBJ databases">
        <authorList>
            <person name="Song Y."/>
            <person name="Cho B.-K."/>
        </authorList>
    </citation>
    <scope>NUCLEOTIDE SEQUENCE [LARGE SCALE GENOMIC DNA]</scope>
    <source>
        <strain evidence="7">SL1</strain>
    </source>
</reference>
<protein>
    <recommendedName>
        <fullName evidence="8">Pirin family protein</fullName>
    </recommendedName>
</protein>
<name>A0A2U8DJZ8_9CLOT</name>
<evidence type="ECO:0000259" key="5">
    <source>
        <dbReference type="Pfam" id="PF05726"/>
    </source>
</evidence>
<dbReference type="InterPro" id="IPR012093">
    <property type="entry name" value="Pirin"/>
</dbReference>
<evidence type="ECO:0000256" key="2">
    <source>
        <dbReference type="PIRSR" id="PIRSR006232-1"/>
    </source>
</evidence>
<dbReference type="CDD" id="cd02247">
    <property type="entry name" value="cupin_pirin_C"/>
    <property type="match status" value="1"/>
</dbReference>
<comment type="similarity">
    <text evidence="1 3">Belongs to the pirin family.</text>
</comment>
<feature type="binding site" evidence="2">
    <location>
        <position position="106"/>
    </location>
    <ligand>
        <name>Fe cation</name>
        <dbReference type="ChEBI" id="CHEBI:24875"/>
    </ligand>
</feature>
<dbReference type="CDD" id="cd02909">
    <property type="entry name" value="cupin_pirin_N"/>
    <property type="match status" value="1"/>
</dbReference>
<evidence type="ECO:0000256" key="1">
    <source>
        <dbReference type="ARBA" id="ARBA00008416"/>
    </source>
</evidence>
<dbReference type="KEGG" id="cdrk:B9W14_00540"/>
<evidence type="ECO:0000256" key="3">
    <source>
        <dbReference type="RuleBase" id="RU003457"/>
    </source>
</evidence>
<dbReference type="EMBL" id="CP020953">
    <property type="protein sequence ID" value="AWI03053.1"/>
    <property type="molecule type" value="Genomic_DNA"/>
</dbReference>
<dbReference type="InterPro" id="IPR003829">
    <property type="entry name" value="Pirin_N_dom"/>
</dbReference>
<accession>A0A2U8DJZ8</accession>
<gene>
    <name evidence="6" type="ORF">B9W14_00540</name>
</gene>
<dbReference type="InterPro" id="IPR008778">
    <property type="entry name" value="Pirin_C_dom"/>
</dbReference>
<dbReference type="Pfam" id="PF02678">
    <property type="entry name" value="Pirin"/>
    <property type="match status" value="1"/>
</dbReference>
<evidence type="ECO:0000313" key="7">
    <source>
        <dbReference type="Proteomes" id="UP000244910"/>
    </source>
</evidence>
<evidence type="ECO:0008006" key="8">
    <source>
        <dbReference type="Google" id="ProtNLM"/>
    </source>
</evidence>
<sequence length="291" mass="32715">MEKLRKVIKITKGQPAVDGAGVKMVRVFGYNDTKDYDPFLMLDAFDSDKSEDYIKGFPWHPHRGIETITYLINGNIEHGDSLGNSGSILDGDCQWMTAGSGIIHQEMPKASRRMLGAQLWLNLPAKDKMTEPSYGDIKAENIPIINENGTKVHIIAGDYQGHKGAFQGKYIKATYLDVELPANQEWNFVNDSENTLFVYIFNGKAIFDPNKSIENSKDLIDEKQAVLFSHDDKFWIKAADHPVRFILLSAKPLKEAIAWGGPIVMNTKEELSSSFLELDNNTFIKTVTEKL</sequence>
<feature type="binding site" evidence="2">
    <location>
        <position position="60"/>
    </location>
    <ligand>
        <name>Fe cation</name>
        <dbReference type="ChEBI" id="CHEBI:24875"/>
    </ligand>
</feature>
<keyword evidence="2" id="KW-0408">Iron</keyword>
<feature type="binding site" evidence="2">
    <location>
        <position position="104"/>
    </location>
    <ligand>
        <name>Fe cation</name>
        <dbReference type="ChEBI" id="CHEBI:24875"/>
    </ligand>
</feature>
<keyword evidence="7" id="KW-1185">Reference proteome</keyword>
<dbReference type="PANTHER" id="PTHR13903">
    <property type="entry name" value="PIRIN-RELATED"/>
    <property type="match status" value="1"/>
</dbReference>
<dbReference type="Pfam" id="PF05726">
    <property type="entry name" value="Pirin_C"/>
    <property type="match status" value="1"/>
</dbReference>
<proteinExistence type="inferred from homology"/>